<protein>
    <submittedName>
        <fullName evidence="1">Uncharacterized protein</fullName>
    </submittedName>
</protein>
<dbReference type="Proteomes" id="UP000309997">
    <property type="component" value="Unassembled WGS sequence"/>
</dbReference>
<comment type="caution">
    <text evidence="1">The sequence shown here is derived from an EMBL/GenBank/DDBJ whole genome shotgun (WGS) entry which is preliminary data.</text>
</comment>
<proteinExistence type="predicted"/>
<evidence type="ECO:0000313" key="2">
    <source>
        <dbReference type="Proteomes" id="UP000309997"/>
    </source>
</evidence>
<name>A0ACC4B3Y5_POPAL</name>
<dbReference type="EMBL" id="RCHU02000014">
    <property type="protein sequence ID" value="KAL3573275.1"/>
    <property type="molecule type" value="Genomic_DNA"/>
</dbReference>
<evidence type="ECO:0000313" key="1">
    <source>
        <dbReference type="EMBL" id="KAL3573275.1"/>
    </source>
</evidence>
<sequence length="117" mass="13322">MPFLMRRSLRFLTRMMMLRRELLRKKLGFLMNLSGRSNGCVEAKMARPISLRNPAGNMSSQNCFSWLFGGAEHSSQSDLSDMDGTLLSDSLLSWKQRPYKGKEPLLPEAAPQEKDLI</sequence>
<organism evidence="1 2">
    <name type="scientific">Populus alba</name>
    <name type="common">White poplar</name>
    <dbReference type="NCBI Taxonomy" id="43335"/>
    <lineage>
        <taxon>Eukaryota</taxon>
        <taxon>Viridiplantae</taxon>
        <taxon>Streptophyta</taxon>
        <taxon>Embryophyta</taxon>
        <taxon>Tracheophyta</taxon>
        <taxon>Spermatophyta</taxon>
        <taxon>Magnoliopsida</taxon>
        <taxon>eudicotyledons</taxon>
        <taxon>Gunneridae</taxon>
        <taxon>Pentapetalae</taxon>
        <taxon>rosids</taxon>
        <taxon>fabids</taxon>
        <taxon>Malpighiales</taxon>
        <taxon>Salicaceae</taxon>
        <taxon>Saliceae</taxon>
        <taxon>Populus</taxon>
    </lineage>
</organism>
<accession>A0ACC4B3Y5</accession>
<reference evidence="1 2" key="1">
    <citation type="journal article" date="2024" name="Plant Biotechnol. J.">
        <title>Genome and CRISPR/Cas9 system of a widespread forest tree (Populus alba) in the world.</title>
        <authorList>
            <person name="Liu Y.J."/>
            <person name="Jiang P.F."/>
            <person name="Han X.M."/>
            <person name="Li X.Y."/>
            <person name="Wang H.M."/>
            <person name="Wang Y.J."/>
            <person name="Wang X.X."/>
            <person name="Zeng Q.Y."/>
        </authorList>
    </citation>
    <scope>NUCLEOTIDE SEQUENCE [LARGE SCALE GENOMIC DNA]</scope>
    <source>
        <strain evidence="2">cv. PAL-ZL1</strain>
    </source>
</reference>
<gene>
    <name evidence="1" type="ORF">D5086_027179</name>
</gene>
<keyword evidence="2" id="KW-1185">Reference proteome</keyword>